<proteinExistence type="predicted"/>
<reference evidence="1" key="1">
    <citation type="submission" date="2014-09" db="EMBL/GenBank/DDBJ databases">
        <authorList>
            <person name="Magalhaes I.L.F."/>
            <person name="Oliveira U."/>
            <person name="Santos F.R."/>
            <person name="Vidigal T.H.D.A."/>
            <person name="Brescovit A.D."/>
            <person name="Santos A.J."/>
        </authorList>
    </citation>
    <scope>NUCLEOTIDE SEQUENCE</scope>
    <source>
        <tissue evidence="1">Shoot tissue taken approximately 20 cm above the soil surface</tissue>
    </source>
</reference>
<dbReference type="EMBL" id="GBRH01184565">
    <property type="protein sequence ID" value="JAE13331.1"/>
    <property type="molecule type" value="Transcribed_RNA"/>
</dbReference>
<protein>
    <submittedName>
        <fullName evidence="1">Uncharacterized protein</fullName>
    </submittedName>
</protein>
<dbReference type="AlphaFoldDB" id="A0A0A9FSP0"/>
<accession>A0A0A9FSP0</accession>
<sequence length="44" mass="5174">MEQVNFQVSQTCHFSLIFLSSASDLPEYRQVHLPLCSEVTRYLR</sequence>
<organism evidence="1">
    <name type="scientific">Arundo donax</name>
    <name type="common">Giant reed</name>
    <name type="synonym">Donax arundinaceus</name>
    <dbReference type="NCBI Taxonomy" id="35708"/>
    <lineage>
        <taxon>Eukaryota</taxon>
        <taxon>Viridiplantae</taxon>
        <taxon>Streptophyta</taxon>
        <taxon>Embryophyta</taxon>
        <taxon>Tracheophyta</taxon>
        <taxon>Spermatophyta</taxon>
        <taxon>Magnoliopsida</taxon>
        <taxon>Liliopsida</taxon>
        <taxon>Poales</taxon>
        <taxon>Poaceae</taxon>
        <taxon>PACMAD clade</taxon>
        <taxon>Arundinoideae</taxon>
        <taxon>Arundineae</taxon>
        <taxon>Arundo</taxon>
    </lineage>
</organism>
<evidence type="ECO:0000313" key="1">
    <source>
        <dbReference type="EMBL" id="JAE13331.1"/>
    </source>
</evidence>
<name>A0A0A9FSP0_ARUDO</name>
<reference evidence="1" key="2">
    <citation type="journal article" date="2015" name="Data Brief">
        <title>Shoot transcriptome of the giant reed, Arundo donax.</title>
        <authorList>
            <person name="Barrero R.A."/>
            <person name="Guerrero F.D."/>
            <person name="Moolhuijzen P."/>
            <person name="Goolsby J.A."/>
            <person name="Tidwell J."/>
            <person name="Bellgard S.E."/>
            <person name="Bellgard M.I."/>
        </authorList>
    </citation>
    <scope>NUCLEOTIDE SEQUENCE</scope>
    <source>
        <tissue evidence="1">Shoot tissue taken approximately 20 cm above the soil surface</tissue>
    </source>
</reference>